<dbReference type="InterPro" id="IPR012340">
    <property type="entry name" value="NA-bd_OB-fold"/>
</dbReference>
<dbReference type="Proteomes" id="UP000509761">
    <property type="component" value="Chromosome"/>
</dbReference>
<dbReference type="Pfam" id="PF01796">
    <property type="entry name" value="OB_ChsH2_C"/>
    <property type="match status" value="1"/>
</dbReference>
<feature type="domain" description="ChsH2 C-terminal OB-fold" evidence="1">
    <location>
        <begin position="53"/>
        <end position="116"/>
    </location>
</feature>
<dbReference type="RefSeq" id="WP_174788444.1">
    <property type="nucleotide sequence ID" value="NZ_CP054580.1"/>
</dbReference>
<dbReference type="AlphaFoldDB" id="A0AAP9NT04"/>
<dbReference type="Pfam" id="PF12172">
    <property type="entry name" value="zf-ChsH2"/>
    <property type="match status" value="1"/>
</dbReference>
<sequence length="132" mass="14613">MNHILPVITAETRPFWEGCETGILKYQMCTQCETVQVIPRTLCSECHSQELSWQVSSGEGVVVSHTTVYRAPLPLFKESVPYQIVLVDMKEGFRLMANTHGDTSGIAIGEPCRVAFTEFEGVGFPCVEAADE</sequence>
<dbReference type="EMBL" id="CP054580">
    <property type="protein sequence ID" value="QKS26767.1"/>
    <property type="molecule type" value="Genomic_DNA"/>
</dbReference>
<proteinExistence type="predicted"/>
<dbReference type="InterPro" id="IPR052513">
    <property type="entry name" value="Thioester_dehydratase-like"/>
</dbReference>
<accession>A0AAP9NT04</accession>
<keyword evidence="4" id="KW-1185">Reference proteome</keyword>
<dbReference type="Gene3D" id="6.10.30.10">
    <property type="match status" value="1"/>
</dbReference>
<feature type="domain" description="ChsH2 rubredoxin-like zinc ribbon" evidence="2">
    <location>
        <begin position="16"/>
        <end position="51"/>
    </location>
</feature>
<dbReference type="InterPro" id="IPR022002">
    <property type="entry name" value="ChsH2_Znr"/>
</dbReference>
<dbReference type="PANTHER" id="PTHR34075">
    <property type="entry name" value="BLR3430 PROTEIN"/>
    <property type="match status" value="1"/>
</dbReference>
<evidence type="ECO:0000313" key="4">
    <source>
        <dbReference type="Proteomes" id="UP000509761"/>
    </source>
</evidence>
<protein>
    <recommendedName>
        <fullName evidence="5">DNA-binding protein</fullName>
    </recommendedName>
</protein>
<dbReference type="PANTHER" id="PTHR34075:SF5">
    <property type="entry name" value="BLR3430 PROTEIN"/>
    <property type="match status" value="1"/>
</dbReference>
<gene>
    <name evidence="3" type="ORF">FX987_04583</name>
</gene>
<evidence type="ECO:0000259" key="2">
    <source>
        <dbReference type="Pfam" id="PF12172"/>
    </source>
</evidence>
<evidence type="ECO:0000259" key="1">
    <source>
        <dbReference type="Pfam" id="PF01796"/>
    </source>
</evidence>
<evidence type="ECO:0000313" key="3">
    <source>
        <dbReference type="EMBL" id="QKS26767.1"/>
    </source>
</evidence>
<evidence type="ECO:0008006" key="5">
    <source>
        <dbReference type="Google" id="ProtNLM"/>
    </source>
</evidence>
<dbReference type="InterPro" id="IPR002878">
    <property type="entry name" value="ChsH2_C"/>
</dbReference>
<organism evidence="3 4">
    <name type="scientific">Vreelandella titanicae</name>
    <dbReference type="NCBI Taxonomy" id="664683"/>
    <lineage>
        <taxon>Bacteria</taxon>
        <taxon>Pseudomonadati</taxon>
        <taxon>Pseudomonadota</taxon>
        <taxon>Gammaproteobacteria</taxon>
        <taxon>Oceanospirillales</taxon>
        <taxon>Halomonadaceae</taxon>
        <taxon>Vreelandella</taxon>
    </lineage>
</organism>
<reference evidence="3 4" key="1">
    <citation type="submission" date="2019-12" db="EMBL/GenBank/DDBJ databases">
        <title>Genome sequencing and assembly of endphytes of Porphyra tenera.</title>
        <authorList>
            <person name="Park J.M."/>
            <person name="Shin R."/>
            <person name="Jo S.H."/>
        </authorList>
    </citation>
    <scope>NUCLEOTIDE SEQUENCE [LARGE SCALE GENOMIC DNA]</scope>
    <source>
        <strain evidence="3 4">GPM3</strain>
    </source>
</reference>
<dbReference type="SUPFAM" id="SSF50249">
    <property type="entry name" value="Nucleic acid-binding proteins"/>
    <property type="match status" value="1"/>
</dbReference>
<name>A0AAP9NT04_9GAMM</name>